<accession>A0A6B0V2F9</accession>
<name>A0A6B0V2F9_IXORI</name>
<evidence type="ECO:0000256" key="1">
    <source>
        <dbReference type="SAM" id="SignalP"/>
    </source>
</evidence>
<feature type="chain" id="PRO_5025463069" description="Secreted protein" evidence="1">
    <location>
        <begin position="21"/>
        <end position="201"/>
    </location>
</feature>
<dbReference type="AlphaFoldDB" id="A0A6B0V2F9"/>
<protein>
    <recommendedName>
        <fullName evidence="3">Secreted protein</fullName>
    </recommendedName>
</protein>
<proteinExistence type="predicted"/>
<evidence type="ECO:0008006" key="3">
    <source>
        <dbReference type="Google" id="ProtNLM"/>
    </source>
</evidence>
<organism evidence="2">
    <name type="scientific">Ixodes ricinus</name>
    <name type="common">Common tick</name>
    <name type="synonym">Acarus ricinus</name>
    <dbReference type="NCBI Taxonomy" id="34613"/>
    <lineage>
        <taxon>Eukaryota</taxon>
        <taxon>Metazoa</taxon>
        <taxon>Ecdysozoa</taxon>
        <taxon>Arthropoda</taxon>
        <taxon>Chelicerata</taxon>
        <taxon>Arachnida</taxon>
        <taxon>Acari</taxon>
        <taxon>Parasitiformes</taxon>
        <taxon>Ixodida</taxon>
        <taxon>Ixodoidea</taxon>
        <taxon>Ixodidae</taxon>
        <taxon>Ixodinae</taxon>
        <taxon>Ixodes</taxon>
    </lineage>
</organism>
<feature type="signal peptide" evidence="1">
    <location>
        <begin position="1"/>
        <end position="20"/>
    </location>
</feature>
<evidence type="ECO:0000313" key="2">
    <source>
        <dbReference type="EMBL" id="MXU95975.1"/>
    </source>
</evidence>
<sequence>MVSTTSVLGAVFCMTLGINSEVSNYDNCGSWMIPAFRKLFTDLPEPHVILNNQSIELIPGEFFVSNIKLMGLKYFDSEFFKCRGSDALFQLQNAIPLRLTAKWRSRSGTNGDLSTSVNSVVVRGVVETNSKGDEGSTFRLLSSSIYSLGTVSVDLEGLGSVMDAFFSVLGSDLEGPAKTFWAALLKAQMKRILGGAPLVPN</sequence>
<dbReference type="EMBL" id="GIFC01013892">
    <property type="protein sequence ID" value="MXU95975.1"/>
    <property type="molecule type" value="Transcribed_RNA"/>
</dbReference>
<keyword evidence="1" id="KW-0732">Signal</keyword>
<reference evidence="2" key="1">
    <citation type="submission" date="2019-12" db="EMBL/GenBank/DDBJ databases">
        <title>An insight into the sialome of adult female Ixodes ricinus ticks feeding for 6 days.</title>
        <authorList>
            <person name="Perner J."/>
            <person name="Ribeiro J.M.C."/>
        </authorList>
    </citation>
    <scope>NUCLEOTIDE SEQUENCE</scope>
    <source>
        <strain evidence="2">Semi-engorged</strain>
        <tissue evidence="2">Salivary glands</tissue>
    </source>
</reference>